<sequence length="400" mass="44295">MTTRTRSATAGANTAASVDDESTAVDDVVSTVALRRRRASSTPPSWKISSVQPTSAFGRWRPPAFFPFQLSDEMYARILRDPAGFGYPELPVGSMRYPKFGWIFVEKRHPTDRRPKLVDGLDWVPSSTQNASSRMLRDGKTELMRFYCARRTKAALAAPLEKPFFIFQRSMTPEIKASLGGSPTSYELKKALGKAWGEMPPARKAVFQAEALAKNRLVRQRMAAADPAELLVRHEMYLREVGRDEADIKRVLVHYLGDTAFQQLSLPPRPMRTEHAAYTIACDVETRDVQLFLGSSGIVCAAALDAWSDSGSASARSSSDGGHSDGVEDSAEEDEEHEDESHERDEDEDEDHQAPNPPTRRSSSARMSPLGHEWFELFSAEGHDGAADAQMLPPADEFAC</sequence>
<evidence type="ECO:0000313" key="2">
    <source>
        <dbReference type="EMBL" id="KOO34955.1"/>
    </source>
</evidence>
<proteinExistence type="predicted"/>
<feature type="region of interest" description="Disordered" evidence="1">
    <location>
        <begin position="1"/>
        <end position="22"/>
    </location>
</feature>
<dbReference type="Gene3D" id="1.10.30.10">
    <property type="entry name" value="High mobility group box domain"/>
    <property type="match status" value="1"/>
</dbReference>
<dbReference type="SUPFAM" id="SSF47095">
    <property type="entry name" value="HMG-box"/>
    <property type="match status" value="1"/>
</dbReference>
<evidence type="ECO:0008006" key="4">
    <source>
        <dbReference type="Google" id="ProtNLM"/>
    </source>
</evidence>
<dbReference type="AlphaFoldDB" id="A0A0M0K814"/>
<feature type="compositionally biased region" description="Acidic residues" evidence="1">
    <location>
        <begin position="327"/>
        <end position="338"/>
    </location>
</feature>
<dbReference type="CDD" id="cd00084">
    <property type="entry name" value="HMG-box_SF"/>
    <property type="match status" value="1"/>
</dbReference>
<feature type="compositionally biased region" description="Polar residues" evidence="1">
    <location>
        <begin position="1"/>
        <end position="16"/>
    </location>
</feature>
<dbReference type="InterPro" id="IPR036910">
    <property type="entry name" value="HMG_box_dom_sf"/>
</dbReference>
<evidence type="ECO:0000313" key="3">
    <source>
        <dbReference type="Proteomes" id="UP000037460"/>
    </source>
</evidence>
<comment type="caution">
    <text evidence="2">The sequence shown here is derived from an EMBL/GenBank/DDBJ whole genome shotgun (WGS) entry which is preliminary data.</text>
</comment>
<keyword evidence="3" id="KW-1185">Reference proteome</keyword>
<accession>A0A0M0K814</accession>
<feature type="compositionally biased region" description="Low complexity" evidence="1">
    <location>
        <begin position="310"/>
        <end position="321"/>
    </location>
</feature>
<dbReference type="OrthoDB" id="10596391at2759"/>
<name>A0A0M0K814_9EUKA</name>
<organism evidence="2 3">
    <name type="scientific">Chrysochromulina tobinii</name>
    <dbReference type="NCBI Taxonomy" id="1460289"/>
    <lineage>
        <taxon>Eukaryota</taxon>
        <taxon>Haptista</taxon>
        <taxon>Haptophyta</taxon>
        <taxon>Prymnesiophyceae</taxon>
        <taxon>Prymnesiales</taxon>
        <taxon>Chrysochromulinaceae</taxon>
        <taxon>Chrysochromulina</taxon>
    </lineage>
</organism>
<dbReference type="EMBL" id="JWZX01001033">
    <property type="protein sequence ID" value="KOO34955.1"/>
    <property type="molecule type" value="Genomic_DNA"/>
</dbReference>
<gene>
    <name evidence="2" type="ORF">Ctob_011177</name>
</gene>
<reference evidence="3" key="1">
    <citation type="journal article" date="2015" name="PLoS Genet.">
        <title>Genome Sequence and Transcriptome Analyses of Chrysochromulina tobin: Metabolic Tools for Enhanced Algal Fitness in the Prominent Order Prymnesiales (Haptophyceae).</title>
        <authorList>
            <person name="Hovde B.T."/>
            <person name="Deodato C.R."/>
            <person name="Hunsperger H.M."/>
            <person name="Ryken S.A."/>
            <person name="Yost W."/>
            <person name="Jha R.K."/>
            <person name="Patterson J."/>
            <person name="Monnat R.J. Jr."/>
            <person name="Barlow S.B."/>
            <person name="Starkenburg S.R."/>
            <person name="Cattolico R.A."/>
        </authorList>
    </citation>
    <scope>NUCLEOTIDE SEQUENCE</scope>
    <source>
        <strain evidence="3">CCMP291</strain>
    </source>
</reference>
<feature type="region of interest" description="Disordered" evidence="1">
    <location>
        <begin position="310"/>
        <end position="368"/>
    </location>
</feature>
<protein>
    <recommendedName>
        <fullName evidence="4">HMG box domain-containing protein</fullName>
    </recommendedName>
</protein>
<dbReference type="Proteomes" id="UP000037460">
    <property type="component" value="Unassembled WGS sequence"/>
</dbReference>
<evidence type="ECO:0000256" key="1">
    <source>
        <dbReference type="SAM" id="MobiDB-lite"/>
    </source>
</evidence>